<reference evidence="1 3" key="1">
    <citation type="submission" date="2016-10" db="EMBL/GenBank/DDBJ databases">
        <authorList>
            <person name="Varghese N."/>
            <person name="Submissions S."/>
        </authorList>
    </citation>
    <scope>NUCLEOTIDE SEQUENCE [LARGE SCALE GENOMIC DNA]</scope>
    <source>
        <strain evidence="1 3">CGMCC 1.10941</strain>
    </source>
</reference>
<accession>A0A4U8W7P1</accession>
<sequence length="118" mass="13471">MKYLTILALYFGLNADTNFEYKNLLGSWSQKSIANTKDTGVFIFRADSTASFEMRKGNTDNLIAGMEGPYHIIRSKGILKVSMLGREKVFKLIKLSKDSLIFTNVLENREPQIFVRIK</sequence>
<accession>A0A1G9JTP6</accession>
<dbReference type="EMBL" id="LR215974">
    <property type="protein sequence ID" value="VFB02237.1"/>
    <property type="molecule type" value="Genomic_DNA"/>
</dbReference>
<organism evidence="2 4">
    <name type="scientific">Chryseobacterium taihuense</name>
    <dbReference type="NCBI Taxonomy" id="1141221"/>
    <lineage>
        <taxon>Bacteria</taxon>
        <taxon>Pseudomonadati</taxon>
        <taxon>Bacteroidota</taxon>
        <taxon>Flavobacteriia</taxon>
        <taxon>Flavobacteriales</taxon>
        <taxon>Weeksellaceae</taxon>
        <taxon>Chryseobacterium group</taxon>
        <taxon>Chryseobacterium</taxon>
    </lineage>
</organism>
<protein>
    <recommendedName>
        <fullName evidence="5">Lipocalin-like domain-containing protein</fullName>
    </recommendedName>
</protein>
<dbReference type="Proteomes" id="UP000290013">
    <property type="component" value="Chromosome"/>
</dbReference>
<proteinExistence type="predicted"/>
<evidence type="ECO:0000313" key="3">
    <source>
        <dbReference type="Proteomes" id="UP000199242"/>
    </source>
</evidence>
<dbReference type="RefSeq" id="WP_089740907.1">
    <property type="nucleotide sequence ID" value="NZ_FNHD01000001.1"/>
</dbReference>
<gene>
    <name evidence="2" type="ORF">NCTC12078_00211</name>
    <name evidence="1" type="ORF">SAMN05216273_10144</name>
</gene>
<evidence type="ECO:0000313" key="4">
    <source>
        <dbReference type="Proteomes" id="UP000290013"/>
    </source>
</evidence>
<dbReference type="Proteomes" id="UP000199242">
    <property type="component" value="Unassembled WGS sequence"/>
</dbReference>
<dbReference type="OrthoDB" id="1258322at2"/>
<name>A0A1G9JTP6_9FLAO</name>
<dbReference type="EMBL" id="FNHD01000001">
    <property type="protein sequence ID" value="SDL41010.1"/>
    <property type="molecule type" value="Genomic_DNA"/>
</dbReference>
<reference evidence="2 4" key="2">
    <citation type="submission" date="2019-02" db="EMBL/GenBank/DDBJ databases">
        <authorList>
            <consortium name="Pathogen Informatics"/>
        </authorList>
    </citation>
    <scope>NUCLEOTIDE SEQUENCE [LARGE SCALE GENOMIC DNA]</scope>
    <source>
        <strain evidence="2 4">3012STDY6944375</strain>
    </source>
</reference>
<evidence type="ECO:0008006" key="5">
    <source>
        <dbReference type="Google" id="ProtNLM"/>
    </source>
</evidence>
<keyword evidence="3" id="KW-1185">Reference proteome</keyword>
<dbReference type="KEGG" id="ctai:NCTC12078_00211"/>
<dbReference type="STRING" id="1141221.SAMN05216273_10144"/>
<dbReference type="AlphaFoldDB" id="A0A1G9JTP6"/>
<evidence type="ECO:0000313" key="2">
    <source>
        <dbReference type="EMBL" id="VFB02237.1"/>
    </source>
</evidence>
<evidence type="ECO:0000313" key="1">
    <source>
        <dbReference type="EMBL" id="SDL41010.1"/>
    </source>
</evidence>